<protein>
    <recommendedName>
        <fullName evidence="2">Glutaredoxin domain-containing protein</fullName>
    </recommendedName>
</protein>
<dbReference type="Pfam" id="PF23733">
    <property type="entry name" value="GRXCR1-2_C"/>
    <property type="match status" value="1"/>
</dbReference>
<dbReference type="CDD" id="cd03031">
    <property type="entry name" value="GRX_GRX_like"/>
    <property type="match status" value="1"/>
</dbReference>
<evidence type="ECO:0000256" key="1">
    <source>
        <dbReference type="SAM" id="MobiDB-lite"/>
    </source>
</evidence>
<evidence type="ECO:0000259" key="2">
    <source>
        <dbReference type="Pfam" id="PF00462"/>
    </source>
</evidence>
<keyword evidence="4" id="KW-1185">Reference proteome</keyword>
<feature type="compositionally biased region" description="Basic residues" evidence="1">
    <location>
        <begin position="1"/>
        <end position="13"/>
    </location>
</feature>
<proteinExistence type="predicted"/>
<dbReference type="InterPro" id="IPR002109">
    <property type="entry name" value="Glutaredoxin"/>
</dbReference>
<feature type="domain" description="Glutaredoxin" evidence="2">
    <location>
        <begin position="111"/>
        <end position="167"/>
    </location>
</feature>
<evidence type="ECO:0000313" key="3">
    <source>
        <dbReference type="EMBL" id="KAE8672575.1"/>
    </source>
</evidence>
<dbReference type="PANTHER" id="PTHR45669:SF22">
    <property type="entry name" value="GLUTAREDOXIN DOMAIN-CONTAINING CYSTEINE-RICH PROTEIN CG12206-RELATED"/>
    <property type="match status" value="1"/>
</dbReference>
<dbReference type="Proteomes" id="UP000436088">
    <property type="component" value="Unassembled WGS sequence"/>
</dbReference>
<gene>
    <name evidence="3" type="ORF">F3Y22_tig00111837pilonHSYRG00517</name>
</gene>
<sequence length="249" mass="27098">MGYSHLIHRRNPPVRRPLQSHLSPPNPPLVSPNRSGQSPDSSLLDPRSVTLGSSCPDSMPIASVSLKAAAFQSRGEAVLKPSPLDKFENVCPPNGENRVVLDTTTFRGIRKTFEDCNAVRSATECYGVVIFQRYISMDRGFKEELRELLNGTNQATPPQVFIKGRHVGGAEEVMRMVAQGCFGDLIKGLPKKRAGEVCDGCGDVKLLPCFRCNGSCKMAVVTQESGRNMVVVRCTDCNENGLVLCSICS</sequence>
<accession>A0A6A2XYZ8</accession>
<evidence type="ECO:0000313" key="4">
    <source>
        <dbReference type="Proteomes" id="UP000436088"/>
    </source>
</evidence>
<name>A0A6A2XYZ8_HIBSY</name>
<dbReference type="AlphaFoldDB" id="A0A6A2XYZ8"/>
<dbReference type="InterPro" id="IPR036249">
    <property type="entry name" value="Thioredoxin-like_sf"/>
</dbReference>
<comment type="caution">
    <text evidence="3">The sequence shown here is derived from an EMBL/GenBank/DDBJ whole genome shotgun (WGS) entry which is preliminary data.</text>
</comment>
<reference evidence="3" key="1">
    <citation type="submission" date="2019-09" db="EMBL/GenBank/DDBJ databases">
        <title>Draft genome information of white flower Hibiscus syriacus.</title>
        <authorList>
            <person name="Kim Y.-M."/>
        </authorList>
    </citation>
    <scope>NUCLEOTIDE SEQUENCE [LARGE SCALE GENOMIC DNA]</scope>
    <source>
        <strain evidence="3">YM2019G1</strain>
    </source>
</reference>
<dbReference type="PANTHER" id="PTHR45669">
    <property type="entry name" value="GLUTAREDOXIN DOMAIN-CONTAINING CYSTEINE-RICH PROTEIN CG12206-RELATED"/>
    <property type="match status" value="1"/>
</dbReference>
<organism evidence="3 4">
    <name type="scientific">Hibiscus syriacus</name>
    <name type="common">Rose of Sharon</name>
    <dbReference type="NCBI Taxonomy" id="106335"/>
    <lineage>
        <taxon>Eukaryota</taxon>
        <taxon>Viridiplantae</taxon>
        <taxon>Streptophyta</taxon>
        <taxon>Embryophyta</taxon>
        <taxon>Tracheophyta</taxon>
        <taxon>Spermatophyta</taxon>
        <taxon>Magnoliopsida</taxon>
        <taxon>eudicotyledons</taxon>
        <taxon>Gunneridae</taxon>
        <taxon>Pentapetalae</taxon>
        <taxon>rosids</taxon>
        <taxon>malvids</taxon>
        <taxon>Malvales</taxon>
        <taxon>Malvaceae</taxon>
        <taxon>Malvoideae</taxon>
        <taxon>Hibiscus</taxon>
    </lineage>
</organism>
<dbReference type="EMBL" id="VEPZ02001443">
    <property type="protein sequence ID" value="KAE8672575.1"/>
    <property type="molecule type" value="Genomic_DNA"/>
</dbReference>
<dbReference type="SUPFAM" id="SSF52833">
    <property type="entry name" value="Thioredoxin-like"/>
    <property type="match status" value="1"/>
</dbReference>
<dbReference type="Gene3D" id="3.40.30.10">
    <property type="entry name" value="Glutaredoxin"/>
    <property type="match status" value="1"/>
</dbReference>
<dbReference type="PROSITE" id="PS51354">
    <property type="entry name" value="GLUTAREDOXIN_2"/>
    <property type="match status" value="1"/>
</dbReference>
<feature type="region of interest" description="Disordered" evidence="1">
    <location>
        <begin position="1"/>
        <end position="49"/>
    </location>
</feature>
<dbReference type="Pfam" id="PF00462">
    <property type="entry name" value="Glutaredoxin"/>
    <property type="match status" value="1"/>
</dbReference>